<dbReference type="Proteomes" id="UP000245887">
    <property type="component" value="Unassembled WGS sequence"/>
</dbReference>
<evidence type="ECO:0000256" key="2">
    <source>
        <dbReference type="ARBA" id="ARBA00007165"/>
    </source>
</evidence>
<comment type="caution">
    <text evidence="7">The sequence shown here is derived from an EMBL/GenBank/DDBJ whole genome shotgun (WGS) entry which is preliminary data.</text>
</comment>
<accession>A0A2A2I718</accession>
<sequence>MSTAPPSSLRRRWRFDWRLWLFTGLLFPVLVSLSVWQWQRAGEKEQRMDQWQQTRSEAPWRALQSGALTAGQPIRIQGRYRPGPLWLLDNRTRNGQSGYEVLSLFEPMTGDPVLVNRGWVPAPRRRDALPSVRTPTGMVTIRARVADYPTPPVIGETTVSTSWPRRVQSLPRERVRDVAPTVAAVSLRLDGADQPGAFRADWELDVMGPGTHYGYAGQWALLAALLLTMTLVASYRKPEQRTDSNHG</sequence>
<evidence type="ECO:0000313" key="8">
    <source>
        <dbReference type="EMBL" id="PVY77426.1"/>
    </source>
</evidence>
<dbReference type="InterPro" id="IPR045214">
    <property type="entry name" value="Surf1/Surf4"/>
</dbReference>
<name>A0A2A2I718_9GAMM</name>
<keyword evidence="5 6" id="KW-0472">Membrane</keyword>
<reference evidence="8 10" key="2">
    <citation type="submission" date="2018-04" db="EMBL/GenBank/DDBJ databases">
        <title>Genomic Encyclopedia of Type Strains, Phase IV (KMG-IV): sequencing the most valuable type-strain genomes for metagenomic binning, comparative biology and taxonomic classification.</title>
        <authorList>
            <person name="Goeker M."/>
        </authorList>
    </citation>
    <scope>NUCLEOTIDE SEQUENCE [LARGE SCALE GENOMIC DNA]</scope>
    <source>
        <strain evidence="8 10">DSM 28688</strain>
    </source>
</reference>
<dbReference type="EMBL" id="NMPM01000013">
    <property type="protein sequence ID" value="PAV26915.1"/>
    <property type="molecule type" value="Genomic_DNA"/>
</dbReference>
<comment type="caution">
    <text evidence="6">Lacks conserved residue(s) required for the propagation of feature annotation.</text>
</comment>
<organism evidence="7 9">
    <name type="scientific">Tamilnaduibacter salinus</name>
    <dbReference type="NCBI Taxonomy" id="1484056"/>
    <lineage>
        <taxon>Bacteria</taxon>
        <taxon>Pseudomonadati</taxon>
        <taxon>Pseudomonadota</taxon>
        <taxon>Gammaproteobacteria</taxon>
        <taxon>Pseudomonadales</taxon>
        <taxon>Marinobacteraceae</taxon>
        <taxon>Tamilnaduibacter</taxon>
    </lineage>
</organism>
<evidence type="ECO:0000313" key="9">
    <source>
        <dbReference type="Proteomes" id="UP000218332"/>
    </source>
</evidence>
<dbReference type="Pfam" id="PF02104">
    <property type="entry name" value="SURF1"/>
    <property type="match status" value="1"/>
</dbReference>
<protein>
    <recommendedName>
        <fullName evidence="6">SURF1-like protein</fullName>
    </recommendedName>
</protein>
<dbReference type="InterPro" id="IPR002994">
    <property type="entry name" value="Surf1/Shy1"/>
</dbReference>
<dbReference type="RefSeq" id="WP_095610109.1">
    <property type="nucleotide sequence ID" value="NZ_NMPM01000013.1"/>
</dbReference>
<dbReference type="PROSITE" id="PS50895">
    <property type="entry name" value="SURF1"/>
    <property type="match status" value="1"/>
</dbReference>
<evidence type="ECO:0000256" key="1">
    <source>
        <dbReference type="ARBA" id="ARBA00004370"/>
    </source>
</evidence>
<reference evidence="7 9" key="1">
    <citation type="submission" date="2017-07" db="EMBL/GenBank/DDBJ databases">
        <title>Tamlnaduibacter salinus (Mi-7) genome sequencing.</title>
        <authorList>
            <person name="Verma A."/>
            <person name="Krishnamurthi S."/>
        </authorList>
    </citation>
    <scope>NUCLEOTIDE SEQUENCE [LARGE SCALE GENOMIC DNA]</scope>
    <source>
        <strain evidence="7 9">Mi-7</strain>
    </source>
</reference>
<dbReference type="CDD" id="cd06662">
    <property type="entry name" value="SURF1"/>
    <property type="match status" value="1"/>
</dbReference>
<keyword evidence="9" id="KW-1185">Reference proteome</keyword>
<dbReference type="GO" id="GO:0005886">
    <property type="term" value="C:plasma membrane"/>
    <property type="evidence" value="ECO:0007669"/>
    <property type="project" value="UniProtKB-SubCell"/>
</dbReference>
<evidence type="ECO:0000313" key="7">
    <source>
        <dbReference type="EMBL" id="PAV26915.1"/>
    </source>
</evidence>
<dbReference type="OrthoDB" id="9789940at2"/>
<keyword evidence="6" id="KW-1003">Cell membrane</keyword>
<evidence type="ECO:0000256" key="3">
    <source>
        <dbReference type="ARBA" id="ARBA00022692"/>
    </source>
</evidence>
<evidence type="ECO:0000256" key="6">
    <source>
        <dbReference type="RuleBase" id="RU363076"/>
    </source>
</evidence>
<gene>
    <name evidence="8" type="ORF">C8D92_103111</name>
    <name evidence="7" type="ORF">CF392_03675</name>
</gene>
<dbReference type="EMBL" id="QEKQ01000003">
    <property type="protein sequence ID" value="PVY77426.1"/>
    <property type="molecule type" value="Genomic_DNA"/>
</dbReference>
<evidence type="ECO:0000313" key="10">
    <source>
        <dbReference type="Proteomes" id="UP000245887"/>
    </source>
</evidence>
<dbReference type="PANTHER" id="PTHR23427:SF2">
    <property type="entry name" value="SURFEIT LOCUS PROTEIN 1"/>
    <property type="match status" value="1"/>
</dbReference>
<dbReference type="PANTHER" id="PTHR23427">
    <property type="entry name" value="SURFEIT LOCUS PROTEIN"/>
    <property type="match status" value="1"/>
</dbReference>
<keyword evidence="3 6" id="KW-0812">Transmembrane</keyword>
<proteinExistence type="inferred from homology"/>
<comment type="similarity">
    <text evidence="2 6">Belongs to the SURF1 family.</text>
</comment>
<comment type="subcellular location">
    <subcellularLocation>
        <location evidence="6">Cell membrane</location>
        <topology evidence="6">Multi-pass membrane protein</topology>
    </subcellularLocation>
    <subcellularLocation>
        <location evidence="1">Membrane</location>
    </subcellularLocation>
</comment>
<dbReference type="Proteomes" id="UP000218332">
    <property type="component" value="Unassembled WGS sequence"/>
</dbReference>
<evidence type="ECO:0000256" key="4">
    <source>
        <dbReference type="ARBA" id="ARBA00022989"/>
    </source>
</evidence>
<keyword evidence="4 6" id="KW-1133">Transmembrane helix</keyword>
<evidence type="ECO:0000256" key="5">
    <source>
        <dbReference type="ARBA" id="ARBA00023136"/>
    </source>
</evidence>
<feature type="transmembrane region" description="Helical" evidence="6">
    <location>
        <begin position="216"/>
        <end position="235"/>
    </location>
</feature>
<dbReference type="AlphaFoldDB" id="A0A2A2I718"/>